<accession>A0ABU0V0D2</accession>
<dbReference type="Gene3D" id="3.40.50.720">
    <property type="entry name" value="NAD(P)-binding Rossmann-like Domain"/>
    <property type="match status" value="1"/>
</dbReference>
<dbReference type="PANTHER" id="PTHR43544:SF12">
    <property type="entry name" value="NAD(P)-BINDING ROSSMANN-FOLD SUPERFAMILY PROTEIN"/>
    <property type="match status" value="1"/>
</dbReference>
<dbReference type="PANTHER" id="PTHR43544">
    <property type="entry name" value="SHORT-CHAIN DEHYDROGENASE/REDUCTASE"/>
    <property type="match status" value="1"/>
</dbReference>
<dbReference type="RefSeq" id="WP_307004833.1">
    <property type="nucleotide sequence ID" value="NZ_JAUTBK010000002.1"/>
</dbReference>
<dbReference type="SUPFAM" id="SSF51735">
    <property type="entry name" value="NAD(P)-binding Rossmann-fold domains"/>
    <property type="match status" value="1"/>
</dbReference>
<dbReference type="EMBL" id="JAUTBK010000002">
    <property type="protein sequence ID" value="MDQ1210249.1"/>
    <property type="molecule type" value="Genomic_DNA"/>
</dbReference>
<protein>
    <submittedName>
        <fullName evidence="1">NAD(P)-dependent dehydrogenase (Short-subunit alcohol dehydrogenase family)</fullName>
    </submittedName>
</protein>
<name>A0ABU0V0D2_ACIBI</name>
<gene>
    <name evidence="1" type="ORF">QE380_003172</name>
</gene>
<proteinExistence type="predicted"/>
<dbReference type="Proteomes" id="UP001233360">
    <property type="component" value="Unassembled WGS sequence"/>
</dbReference>
<dbReference type="PRINTS" id="PR00081">
    <property type="entry name" value="GDHRDH"/>
</dbReference>
<dbReference type="Pfam" id="PF00106">
    <property type="entry name" value="adh_short"/>
    <property type="match status" value="1"/>
</dbReference>
<keyword evidence="2" id="KW-1185">Reference proteome</keyword>
<sequence>MSIVIAGASTGIGQALYQQLKRESLDAVYTISRRNTGSSNLQADLSNPADIARVREFLQEIQPSQIFCCAGQLHDQDHMPEKRLSQINDEWIFQSLRANLLSHIHLAQALDPILTRKHALKWISLSAKVGSLDDNALGGWYSYRMSKAALNMFIKNLSIEWARKSSDILVASVHPGTTDSELSKPFQSHIVSERLYTPQQTAIRLISIMQRLSSAQHGKLLHWDGSVIAY</sequence>
<dbReference type="InterPro" id="IPR002347">
    <property type="entry name" value="SDR_fam"/>
</dbReference>
<organism evidence="1 2">
    <name type="scientific">Acinetobacter baylyi</name>
    <dbReference type="NCBI Taxonomy" id="202950"/>
    <lineage>
        <taxon>Bacteria</taxon>
        <taxon>Pseudomonadati</taxon>
        <taxon>Pseudomonadota</taxon>
        <taxon>Gammaproteobacteria</taxon>
        <taxon>Moraxellales</taxon>
        <taxon>Moraxellaceae</taxon>
        <taxon>Acinetobacter</taxon>
    </lineage>
</organism>
<comment type="caution">
    <text evidence="1">The sequence shown here is derived from an EMBL/GenBank/DDBJ whole genome shotgun (WGS) entry which is preliminary data.</text>
</comment>
<dbReference type="InterPro" id="IPR051468">
    <property type="entry name" value="Fungal_SecMetab_SDRs"/>
</dbReference>
<evidence type="ECO:0000313" key="1">
    <source>
        <dbReference type="EMBL" id="MDQ1210249.1"/>
    </source>
</evidence>
<reference evidence="1 2" key="1">
    <citation type="submission" date="2023-07" db="EMBL/GenBank/DDBJ databases">
        <title>Functional and genomic diversity of the sorghum phyllosphere microbiome.</title>
        <authorList>
            <person name="Shade A."/>
        </authorList>
    </citation>
    <scope>NUCLEOTIDE SEQUENCE [LARGE SCALE GENOMIC DNA]</scope>
    <source>
        <strain evidence="1 2">SORGH_AS_0887</strain>
    </source>
</reference>
<evidence type="ECO:0000313" key="2">
    <source>
        <dbReference type="Proteomes" id="UP001233360"/>
    </source>
</evidence>
<dbReference type="InterPro" id="IPR036291">
    <property type="entry name" value="NAD(P)-bd_dom_sf"/>
</dbReference>